<dbReference type="PROSITE" id="PS50006">
    <property type="entry name" value="FHA_DOMAIN"/>
    <property type="match status" value="1"/>
</dbReference>
<sequence length="685" mass="76902">MHKFLTATGSEDPTFKTVAGKLSSLSATLKAGQIKFQIVSQSPPLAYAVAKLVESSATLPALYQFQTTTLPGQSQRTEIPIKAVEYARTELAAPEPVLLQFTDRDREKPISHRLSKNGKLLIGRRPGCQIQIPQQYSFASGHHAEIVPVPGADNSFGNWQICDTSTNGTYINGQKISGCQTLHPDDRITLGYPEPTDRSAELIFKFEYNIASPQPPHGSAGNQTSDPNESLYKELIDCDILCLVINPTVPVSDTEKRLISRANQGRLFKTIAIVDVSAIAREPERVNHNIDAFKQWLKSQNLQGTVALQLIPLHPFYPSPEPMTELAPNVQQECDRFRQFLEQLAIGQREEILMQRFSKKIKEQIAIIEQAYGEKEANLKTRIAKSIALPPGTDLDELDRQIRKTFKQVAENKEKSFREIRLELNKSKSELVDGFSKESLLYKIKQFTDELQAVVTKEKDQVSLCLNSEKMSKSHTIYTHMNRLCYGDMSQWAKDEWQRVFGTYGDGGLQAIFQRTHAAFDFIPGLDLPSASFAANPEFDVYKCLQYSFVEFDNQVSFQDTASGNNLMLWGSAVMGIVGLAMGQPILLMTPGMGVLGKQVAQQQSETAKIEQITENLRKGLCQHYQSFAKSIADKLSQQINLAIEAEKRRFKTLMKTTSDKVCAYMNDMKKGLDYAEKQHKQLQQ</sequence>
<dbReference type="InterPro" id="IPR000253">
    <property type="entry name" value="FHA_dom"/>
</dbReference>
<feature type="domain" description="FHA" evidence="2">
    <location>
        <begin position="120"/>
        <end position="176"/>
    </location>
</feature>
<feature type="coiled-coil region" evidence="1">
    <location>
        <begin position="395"/>
        <end position="430"/>
    </location>
</feature>
<gene>
    <name evidence="3" type="ORF">ABWT76_001081</name>
</gene>
<evidence type="ECO:0000259" key="2">
    <source>
        <dbReference type="PROSITE" id="PS50006"/>
    </source>
</evidence>
<dbReference type="InterPro" id="IPR008984">
    <property type="entry name" value="SMAD_FHA_dom_sf"/>
</dbReference>
<dbReference type="CDD" id="cd00060">
    <property type="entry name" value="FHA"/>
    <property type="match status" value="1"/>
</dbReference>
<dbReference type="Gene3D" id="2.60.200.20">
    <property type="match status" value="1"/>
</dbReference>
<evidence type="ECO:0000256" key="1">
    <source>
        <dbReference type="SAM" id="Coils"/>
    </source>
</evidence>
<organism evidence="3">
    <name type="scientific">Planktothricoides raciborskii GIHE-MW2</name>
    <dbReference type="NCBI Taxonomy" id="2792601"/>
    <lineage>
        <taxon>Bacteria</taxon>
        <taxon>Bacillati</taxon>
        <taxon>Cyanobacteriota</taxon>
        <taxon>Cyanophyceae</taxon>
        <taxon>Oscillatoriophycideae</taxon>
        <taxon>Oscillatoriales</taxon>
        <taxon>Oscillatoriaceae</taxon>
        <taxon>Planktothricoides</taxon>
    </lineage>
</organism>
<name>A0AAU8JGA6_9CYAN</name>
<dbReference type="Pfam" id="PF00498">
    <property type="entry name" value="FHA"/>
    <property type="match status" value="1"/>
</dbReference>
<evidence type="ECO:0000313" key="3">
    <source>
        <dbReference type="EMBL" id="XCM38248.1"/>
    </source>
</evidence>
<dbReference type="AlphaFoldDB" id="A0AAU8JGA6"/>
<keyword evidence="1" id="KW-0175">Coiled coil</keyword>
<reference evidence="3" key="1">
    <citation type="submission" date="2024-07" db="EMBL/GenBank/DDBJ databases">
        <authorList>
            <person name="Kim Y.J."/>
            <person name="Jeong J.Y."/>
        </authorList>
    </citation>
    <scope>NUCLEOTIDE SEQUENCE</scope>
    <source>
        <strain evidence="3">GIHE-MW2</strain>
    </source>
</reference>
<dbReference type="SUPFAM" id="SSF49879">
    <property type="entry name" value="SMAD/FHA domain"/>
    <property type="match status" value="1"/>
</dbReference>
<accession>A0AAU8JGA6</accession>
<dbReference type="SMART" id="SM00240">
    <property type="entry name" value="FHA"/>
    <property type="match status" value="1"/>
</dbReference>
<dbReference type="RefSeq" id="WP_354635770.1">
    <property type="nucleotide sequence ID" value="NZ_CP159837.1"/>
</dbReference>
<protein>
    <submittedName>
        <fullName evidence="3">FHA domain-containing protein</fullName>
    </submittedName>
</protein>
<proteinExistence type="predicted"/>
<dbReference type="EMBL" id="CP159837">
    <property type="protein sequence ID" value="XCM38248.1"/>
    <property type="molecule type" value="Genomic_DNA"/>
</dbReference>